<evidence type="ECO:0000256" key="1">
    <source>
        <dbReference type="SAM" id="MobiDB-lite"/>
    </source>
</evidence>
<evidence type="ECO:0000313" key="3">
    <source>
        <dbReference type="Proteomes" id="UP000826656"/>
    </source>
</evidence>
<evidence type="ECO:0000313" key="2">
    <source>
        <dbReference type="EMBL" id="KAH0743360.1"/>
    </source>
</evidence>
<comment type="caution">
    <text evidence="2">The sequence shown here is derived from an EMBL/GenBank/DDBJ whole genome shotgun (WGS) entry which is preliminary data.</text>
</comment>
<feature type="region of interest" description="Disordered" evidence="1">
    <location>
        <begin position="55"/>
        <end position="87"/>
    </location>
</feature>
<feature type="region of interest" description="Disordered" evidence="1">
    <location>
        <begin position="1"/>
        <end position="23"/>
    </location>
</feature>
<protein>
    <recommendedName>
        <fullName evidence="4">NB-ARC domain containing protein</fullName>
    </recommendedName>
</protein>
<organism evidence="2 3">
    <name type="scientific">Solanum tuberosum</name>
    <name type="common">Potato</name>
    <dbReference type="NCBI Taxonomy" id="4113"/>
    <lineage>
        <taxon>Eukaryota</taxon>
        <taxon>Viridiplantae</taxon>
        <taxon>Streptophyta</taxon>
        <taxon>Embryophyta</taxon>
        <taxon>Tracheophyta</taxon>
        <taxon>Spermatophyta</taxon>
        <taxon>Magnoliopsida</taxon>
        <taxon>eudicotyledons</taxon>
        <taxon>Gunneridae</taxon>
        <taxon>Pentapetalae</taxon>
        <taxon>asterids</taxon>
        <taxon>lamiids</taxon>
        <taxon>Solanales</taxon>
        <taxon>Solanaceae</taxon>
        <taxon>Solanoideae</taxon>
        <taxon>Solaneae</taxon>
        <taxon>Solanum</taxon>
    </lineage>
</organism>
<dbReference type="Proteomes" id="UP000826656">
    <property type="component" value="Unassembled WGS sequence"/>
</dbReference>
<accession>A0ABQ7UCD9</accession>
<name>A0ABQ7UCD9_SOLTU</name>
<reference evidence="2 3" key="1">
    <citation type="journal article" date="2021" name="bioRxiv">
        <title>Chromosome-scale and haplotype-resolved genome assembly of a tetraploid potato cultivar.</title>
        <authorList>
            <person name="Sun H."/>
            <person name="Jiao W.-B."/>
            <person name="Krause K."/>
            <person name="Campoy J.A."/>
            <person name="Goel M."/>
            <person name="Folz-Donahue K."/>
            <person name="Kukat C."/>
            <person name="Huettel B."/>
            <person name="Schneeberger K."/>
        </authorList>
    </citation>
    <scope>NUCLEOTIDE SEQUENCE [LARGE SCALE GENOMIC DNA]</scope>
    <source>
        <strain evidence="2">SolTubOtavaFocal</strain>
        <tissue evidence="2">Leaves</tissue>
    </source>
</reference>
<feature type="region of interest" description="Disordered" evidence="1">
    <location>
        <begin position="195"/>
        <end position="221"/>
    </location>
</feature>
<sequence length="221" mass="24824">MSTVNILNNSKASPMANTSNNNKYNEVQSGKVVNQQHVDSSKEWVSRTFGKQHASSNAEYAHATPIRSHDQDIVSTKKPTDNTSSQDDKAIELATCTEEIKQNQKYLAIEENIQCDKHECLTLDIDVDNTDIIEGLICPENDMAIVEIPEPVQTLMVYSPNMILPNIISHNIREEEESEELWDIPLEADISPKLLKSAKNGKKDGNGENVQPTRIQPRRNK</sequence>
<keyword evidence="3" id="KW-1185">Reference proteome</keyword>
<dbReference type="EMBL" id="JAIVGD010000023">
    <property type="protein sequence ID" value="KAH0743360.1"/>
    <property type="molecule type" value="Genomic_DNA"/>
</dbReference>
<proteinExistence type="predicted"/>
<evidence type="ECO:0008006" key="4">
    <source>
        <dbReference type="Google" id="ProtNLM"/>
    </source>
</evidence>
<gene>
    <name evidence="2" type="ORF">KY290_031353</name>
</gene>